<accession>A0A7J6L9D2</accession>
<gene>
    <name evidence="2" type="ORF">FOL47_009257</name>
</gene>
<feature type="chain" id="PRO_5029720987" description="Chitinase" evidence="1">
    <location>
        <begin position="20"/>
        <end position="311"/>
    </location>
</feature>
<evidence type="ECO:0000256" key="1">
    <source>
        <dbReference type="SAM" id="SignalP"/>
    </source>
</evidence>
<reference evidence="2 3" key="1">
    <citation type="submission" date="2020-04" db="EMBL/GenBank/DDBJ databases">
        <title>Perkinsus chesapeaki whole genome sequence.</title>
        <authorList>
            <person name="Bogema D.R."/>
        </authorList>
    </citation>
    <scope>NUCLEOTIDE SEQUENCE [LARGE SCALE GENOMIC DNA]</scope>
    <source>
        <strain evidence="2">ATCC PRA-425</strain>
    </source>
</reference>
<dbReference type="InterPro" id="IPR017853">
    <property type="entry name" value="GH"/>
</dbReference>
<proteinExistence type="predicted"/>
<evidence type="ECO:0008006" key="4">
    <source>
        <dbReference type="Google" id="ProtNLM"/>
    </source>
</evidence>
<evidence type="ECO:0000313" key="3">
    <source>
        <dbReference type="Proteomes" id="UP000591131"/>
    </source>
</evidence>
<name>A0A7J6L9D2_PERCH</name>
<dbReference type="AlphaFoldDB" id="A0A7J6L9D2"/>
<comment type="caution">
    <text evidence="2">The sequence shown here is derived from an EMBL/GenBank/DDBJ whole genome shotgun (WGS) entry which is preliminary data.</text>
</comment>
<dbReference type="Proteomes" id="UP000591131">
    <property type="component" value="Unassembled WGS sequence"/>
</dbReference>
<keyword evidence="3" id="KW-1185">Reference proteome</keyword>
<feature type="signal peptide" evidence="1">
    <location>
        <begin position="1"/>
        <end position="19"/>
    </location>
</feature>
<protein>
    <recommendedName>
        <fullName evidence="4">Chitinase</fullName>
    </recommendedName>
</protein>
<dbReference type="OrthoDB" id="420961at2759"/>
<sequence>MSPSYLYLISSALLVICRCHQLTVSVANLDKLKKQDYIDLLKAGTTQIVFAQNWLNGAGSVVIPNSWINASFAADISKIADKYNATTFVGLSALPFIGNQSRSLYDFKMNVQSFIKSYDFDGVLFELWTKPFPQGKDWKVVSQLGAATKSLKTGKGAAVTASLMFMAANFTTSSALWNDLQTYEPWMYMDDSHAVFDSLDVDFEKQITLDWTQDVVTRLMNYTMKPSRLSLGIIPEALSHTKPSDIYRHLVDLGAPTYGNGHFEDYYYNTQKQIKEKRDLERKYGLRGLSFIFPSCDLPPYNQSSLISAAT</sequence>
<dbReference type="SUPFAM" id="SSF51445">
    <property type="entry name" value="(Trans)glycosidases"/>
    <property type="match status" value="1"/>
</dbReference>
<evidence type="ECO:0000313" key="2">
    <source>
        <dbReference type="EMBL" id="KAF4655848.1"/>
    </source>
</evidence>
<dbReference type="EMBL" id="JAAPAO010000633">
    <property type="protein sequence ID" value="KAF4655848.1"/>
    <property type="molecule type" value="Genomic_DNA"/>
</dbReference>
<keyword evidence="1" id="KW-0732">Signal</keyword>
<organism evidence="2 3">
    <name type="scientific">Perkinsus chesapeaki</name>
    <name type="common">Clam parasite</name>
    <name type="synonym">Perkinsus andrewsi</name>
    <dbReference type="NCBI Taxonomy" id="330153"/>
    <lineage>
        <taxon>Eukaryota</taxon>
        <taxon>Sar</taxon>
        <taxon>Alveolata</taxon>
        <taxon>Perkinsozoa</taxon>
        <taxon>Perkinsea</taxon>
        <taxon>Perkinsida</taxon>
        <taxon>Perkinsidae</taxon>
        <taxon>Perkinsus</taxon>
    </lineage>
</organism>